<gene>
    <name evidence="2" type="ORF">KHLLAP_LOCUS3222</name>
</gene>
<comment type="caution">
    <text evidence="2">The sequence shown here is derived from an EMBL/GenBank/DDBJ whole genome shotgun (WGS) entry which is preliminary data.</text>
</comment>
<dbReference type="Proteomes" id="UP001295740">
    <property type="component" value="Unassembled WGS sequence"/>
</dbReference>
<reference evidence="2" key="1">
    <citation type="submission" date="2023-10" db="EMBL/GenBank/DDBJ databases">
        <authorList>
            <person name="Hackl T."/>
        </authorList>
    </citation>
    <scope>NUCLEOTIDE SEQUENCE</scope>
</reference>
<keyword evidence="1" id="KW-0732">Signal</keyword>
<protein>
    <submittedName>
        <fullName evidence="2">Uu.00g101480.m01.CDS01</fullName>
    </submittedName>
</protein>
<evidence type="ECO:0000313" key="3">
    <source>
        <dbReference type="Proteomes" id="UP001295740"/>
    </source>
</evidence>
<organism evidence="2 3">
    <name type="scientific">Anthostomella pinea</name>
    <dbReference type="NCBI Taxonomy" id="933095"/>
    <lineage>
        <taxon>Eukaryota</taxon>
        <taxon>Fungi</taxon>
        <taxon>Dikarya</taxon>
        <taxon>Ascomycota</taxon>
        <taxon>Pezizomycotina</taxon>
        <taxon>Sordariomycetes</taxon>
        <taxon>Xylariomycetidae</taxon>
        <taxon>Xylariales</taxon>
        <taxon>Xylariaceae</taxon>
        <taxon>Anthostomella</taxon>
    </lineage>
</organism>
<keyword evidence="3" id="KW-1185">Reference proteome</keyword>
<sequence>MYAATLLTATLLAAGTIAAPSHQSNTRQDTTLSVQLDVYTGDINNAGVTNRITVPLYTLYQDTTDMLVSNISIVADSGAGGIDAKYVACQKYRDVEPAGTVTGSAEFTVAEPAEISTNHVGFGSVTCYVNRYSGN</sequence>
<feature type="chain" id="PRO_5042531997" evidence="1">
    <location>
        <begin position="19"/>
        <end position="135"/>
    </location>
</feature>
<feature type="signal peptide" evidence="1">
    <location>
        <begin position="1"/>
        <end position="18"/>
    </location>
</feature>
<evidence type="ECO:0000313" key="2">
    <source>
        <dbReference type="EMBL" id="CAJ2502754.1"/>
    </source>
</evidence>
<evidence type="ECO:0000256" key="1">
    <source>
        <dbReference type="SAM" id="SignalP"/>
    </source>
</evidence>
<dbReference type="EMBL" id="CAUWAG010000004">
    <property type="protein sequence ID" value="CAJ2502754.1"/>
    <property type="molecule type" value="Genomic_DNA"/>
</dbReference>
<name>A0AAI8VD98_9PEZI</name>
<proteinExistence type="predicted"/>
<accession>A0AAI8VD98</accession>
<dbReference type="AlphaFoldDB" id="A0AAI8VD98"/>